<dbReference type="PANTHER" id="PTHR30307:SF0">
    <property type="entry name" value="S-ADENOSYLMETHIONINE:TRNA RIBOSYLTRANSFERASE-ISOMERASE"/>
    <property type="match status" value="1"/>
</dbReference>
<keyword evidence="4 5" id="KW-0671">Queuosine biosynthesis</keyword>
<evidence type="ECO:0000256" key="1">
    <source>
        <dbReference type="ARBA" id="ARBA00022490"/>
    </source>
</evidence>
<proteinExistence type="inferred from homology"/>
<dbReference type="EC" id="2.4.99.17" evidence="5"/>
<evidence type="ECO:0000256" key="4">
    <source>
        <dbReference type="ARBA" id="ARBA00022785"/>
    </source>
</evidence>
<keyword evidence="3 5" id="KW-0949">S-adenosyl-L-methionine</keyword>
<accession>A0AA49JF34</accession>
<comment type="similarity">
    <text evidence="5">Belongs to the QueA family.</text>
</comment>
<dbReference type="Pfam" id="PF02547">
    <property type="entry name" value="Queuosine_synth"/>
    <property type="match status" value="1"/>
</dbReference>
<dbReference type="GO" id="GO:0005737">
    <property type="term" value="C:cytoplasm"/>
    <property type="evidence" value="ECO:0007669"/>
    <property type="project" value="UniProtKB-SubCell"/>
</dbReference>
<comment type="catalytic activity">
    <reaction evidence="5">
        <text>7-aminomethyl-7-carbaguanosine(34) in tRNA + S-adenosyl-L-methionine = epoxyqueuosine(34) in tRNA + adenine + L-methionine + 2 H(+)</text>
        <dbReference type="Rhea" id="RHEA:32155"/>
        <dbReference type="Rhea" id="RHEA-COMP:10342"/>
        <dbReference type="Rhea" id="RHEA-COMP:18582"/>
        <dbReference type="ChEBI" id="CHEBI:15378"/>
        <dbReference type="ChEBI" id="CHEBI:16708"/>
        <dbReference type="ChEBI" id="CHEBI:57844"/>
        <dbReference type="ChEBI" id="CHEBI:59789"/>
        <dbReference type="ChEBI" id="CHEBI:82833"/>
        <dbReference type="ChEBI" id="CHEBI:194443"/>
        <dbReference type="EC" id="2.4.99.17"/>
    </reaction>
</comment>
<dbReference type="PANTHER" id="PTHR30307">
    <property type="entry name" value="S-ADENOSYLMETHIONINE:TRNA RIBOSYLTRANSFERASE-ISOMERASE"/>
    <property type="match status" value="1"/>
</dbReference>
<comment type="function">
    <text evidence="5">Transfers and isomerizes the ribose moiety from AdoMet to the 7-aminomethyl group of 7-deazaguanine (preQ1-tRNA) to give epoxyqueuosine (oQ-tRNA).</text>
</comment>
<reference evidence="6" key="2">
    <citation type="journal article" date="2024" name="Antonie Van Leeuwenhoek">
        <title>Roseihalotalea indica gen. nov., sp. nov., a halophilic Bacteroidetes from mesopelagic Southwest Indian Ocean with higher carbohydrate metabolic potential.</title>
        <authorList>
            <person name="Chen B."/>
            <person name="Zhang M."/>
            <person name="Lin D."/>
            <person name="Ye J."/>
            <person name="Tang K."/>
        </authorList>
    </citation>
    <scope>NUCLEOTIDE SEQUENCE</scope>
    <source>
        <strain evidence="6">TK19036</strain>
    </source>
</reference>
<evidence type="ECO:0000313" key="6">
    <source>
        <dbReference type="EMBL" id="WKN35034.1"/>
    </source>
</evidence>
<dbReference type="AlphaFoldDB" id="A0AA49JF34"/>
<organism evidence="6">
    <name type="scientific">Roseihalotalea indica</name>
    <dbReference type="NCBI Taxonomy" id="2867963"/>
    <lineage>
        <taxon>Bacteria</taxon>
        <taxon>Pseudomonadati</taxon>
        <taxon>Bacteroidota</taxon>
        <taxon>Cytophagia</taxon>
        <taxon>Cytophagales</taxon>
        <taxon>Catalimonadaceae</taxon>
        <taxon>Roseihalotalea</taxon>
    </lineage>
</organism>
<dbReference type="HAMAP" id="MF_00113">
    <property type="entry name" value="QueA"/>
    <property type="match status" value="1"/>
</dbReference>
<keyword evidence="1 5" id="KW-0963">Cytoplasm</keyword>
<dbReference type="EMBL" id="CP120682">
    <property type="protein sequence ID" value="WKN35034.1"/>
    <property type="molecule type" value="Genomic_DNA"/>
</dbReference>
<comment type="subcellular location">
    <subcellularLocation>
        <location evidence="5">Cytoplasm</location>
    </subcellularLocation>
</comment>
<dbReference type="GO" id="GO:0051075">
    <property type="term" value="F:S-adenosylmethionine:tRNA ribosyltransferase-isomerase activity"/>
    <property type="evidence" value="ECO:0007669"/>
    <property type="project" value="UniProtKB-EC"/>
</dbReference>
<dbReference type="InterPro" id="IPR042119">
    <property type="entry name" value="QueA_dom2"/>
</dbReference>
<gene>
    <name evidence="5" type="primary">queA</name>
    <name evidence="6" type="ORF">K4G66_21895</name>
</gene>
<dbReference type="GO" id="GO:0008616">
    <property type="term" value="P:tRNA queuosine(34) biosynthetic process"/>
    <property type="evidence" value="ECO:0007669"/>
    <property type="project" value="UniProtKB-UniRule"/>
</dbReference>
<evidence type="ECO:0000256" key="5">
    <source>
        <dbReference type="HAMAP-Rule" id="MF_00113"/>
    </source>
</evidence>
<dbReference type="Gene3D" id="3.40.1780.10">
    <property type="entry name" value="QueA-like"/>
    <property type="match status" value="1"/>
</dbReference>
<evidence type="ECO:0000256" key="3">
    <source>
        <dbReference type="ARBA" id="ARBA00022691"/>
    </source>
</evidence>
<dbReference type="Gene3D" id="2.40.10.240">
    <property type="entry name" value="QueA-like"/>
    <property type="match status" value="1"/>
</dbReference>
<reference evidence="6" key="1">
    <citation type="journal article" date="2023" name="Comput. Struct. Biotechnol. J.">
        <title>Discovery of a novel marine Bacteroidetes with a rich repertoire of carbohydrate-active enzymes.</title>
        <authorList>
            <person name="Chen B."/>
            <person name="Liu G."/>
            <person name="Chen Q."/>
            <person name="Wang H."/>
            <person name="Liu L."/>
            <person name="Tang K."/>
        </authorList>
    </citation>
    <scope>NUCLEOTIDE SEQUENCE</scope>
    <source>
        <strain evidence="6">TK19036</strain>
    </source>
</reference>
<name>A0AA49JF34_9BACT</name>
<dbReference type="InterPro" id="IPR042118">
    <property type="entry name" value="QueA_dom1"/>
</dbReference>
<comment type="subunit">
    <text evidence="5">Monomer.</text>
</comment>
<protein>
    <recommendedName>
        <fullName evidence="5">S-adenosylmethionine:tRNA ribosyltransferase-isomerase</fullName>
        <ecNumber evidence="5">2.4.99.17</ecNumber>
    </recommendedName>
    <alternativeName>
        <fullName evidence="5">Queuosine biosynthesis protein QueA</fullName>
    </alternativeName>
</protein>
<dbReference type="InterPro" id="IPR003699">
    <property type="entry name" value="QueA"/>
</dbReference>
<dbReference type="InterPro" id="IPR036100">
    <property type="entry name" value="QueA_sf"/>
</dbReference>
<comment type="pathway">
    <text evidence="5">tRNA modification; tRNA-queuosine biosynthesis.</text>
</comment>
<evidence type="ECO:0000256" key="2">
    <source>
        <dbReference type="ARBA" id="ARBA00022679"/>
    </source>
</evidence>
<dbReference type="SUPFAM" id="SSF111337">
    <property type="entry name" value="QueA-like"/>
    <property type="match status" value="1"/>
</dbReference>
<keyword evidence="2 5" id="KW-0808">Transferase</keyword>
<sequence length="408" mass="46379">MSLSLTSYDYPLPDERIAKHPLAHRDQAKLLVYQQGKIQDQHFYNLPDWLPEKSCLCFNNTKVIPARLHFRKPTTEQGLGALIEVLLLHPIAPSTVMSQAMSATQTAIWECMIGNLKKWKADQEILLTLPIKGKDITLRATLADRTQKHVQFQWDGDASFAEVVEAAGKVPLPPYLHRESTEEDRQRYQTVYSKTQGAVAAPTAGLHFTDDVLEQLRKKGVTFNELTLHVGAGTFQPIKEDNIQNHAMHSEQMVVSRENIEMLLNPSGPVMAVGTTSLRTMESLYWFGVLLSHQPEAAFQIPKLYPYQHEADQLPSRNESMQMIREYMDRKGLETLVGETEIFIFPGYIFRVCQGLITNFHLPKSTLILLIAAFVGDDWNTIYQYALEHDYRFLSYGDSSLLFPNPTA</sequence>